<keyword evidence="1" id="KW-0344">Guanine-nucleotide releasing factor</keyword>
<feature type="region of interest" description="Disordered" evidence="2">
    <location>
        <begin position="750"/>
        <end position="779"/>
    </location>
</feature>
<gene>
    <name evidence="4" type="ORF">MS3_04075</name>
</gene>
<dbReference type="InterPro" id="IPR023578">
    <property type="entry name" value="Ras_GEF_dom_sf"/>
</dbReference>
<organism evidence="4">
    <name type="scientific">Schistosoma haematobium</name>
    <name type="common">Blood fluke</name>
    <dbReference type="NCBI Taxonomy" id="6185"/>
    <lineage>
        <taxon>Eukaryota</taxon>
        <taxon>Metazoa</taxon>
        <taxon>Spiralia</taxon>
        <taxon>Lophotrochozoa</taxon>
        <taxon>Platyhelminthes</taxon>
        <taxon>Trematoda</taxon>
        <taxon>Digenea</taxon>
        <taxon>Strigeidida</taxon>
        <taxon>Schistosomatoidea</taxon>
        <taxon>Schistosomatidae</taxon>
        <taxon>Schistosoma</taxon>
    </lineage>
</organism>
<dbReference type="Pfam" id="PF00617">
    <property type="entry name" value="RasGEF"/>
    <property type="match status" value="1"/>
</dbReference>
<feature type="compositionally biased region" description="Polar residues" evidence="2">
    <location>
        <begin position="119"/>
        <end position="138"/>
    </location>
</feature>
<proteinExistence type="predicted"/>
<feature type="region of interest" description="Disordered" evidence="2">
    <location>
        <begin position="117"/>
        <end position="138"/>
    </location>
</feature>
<protein>
    <submittedName>
        <fullName evidence="4">Rap guanine nucleotide exchange factor 1</fullName>
    </submittedName>
</protein>
<sequence length="1363" mass="154620">MECLKSVPVDKCCLVVQMPTVEEMKREVANITCEMQSVYIDNSIVLPSSELPTTNASQDTITTTAATTVVNNFNPINYHTIQLDNNTTTEINSINSNVNDKSTMNFKTRNYDTKYGSINLPSDNQYQQHNSPDSRWSTLNIDDDYHNEDDNIDEQTDGNDKIDQFKLNRFGSMLIDRKKMNENSLSKFISPSINSSLSCPREEQVSEEFIINGKRYRQVYQRRIVLERKTTRDVFFLPGSSTDTEIRLPSKNQYEYRSPHYDEQVSSMVSNEQSTTKSTSSPNGQVISRPGLDLTVLHTKNKTQNDEPCLSPAIVVRSLNGSMINYKHTENSSCSQCATSTEVSSKLIDTINPIALTQQTDNMEHLNANLSEVNRSSSRARKIVRSLSNSLKRSLSTGIQNTRSLVKSIPGRSKETESANQLNKLRTSINNDLLVDTSKQDKDIKNNHELIELKSQQSKFLHAINFVYKHEVVYFILYLGFEKQNLLFMTKLASVVTLIPISVMGYMYKFGVWDDQQPVLDPRLPVFLNSSIENNSNLNGTVVPTAPEWHHEEVGLENIEKFQGAYVRGRTVACLQRFTQHSSASGKALHRSTYVQQTRLVRQLNRSGEKKKGDTLSGLDQDLQGKGCEQEEHTFSSTPIHLTDPFLFDSEQLTKYEMKPDDNIQSTSAKFIQCSNDRLQLLQSICPSAAAATILLGKPIRDPHDNDDVKQNILTKSNNLDDTRVLVTANSWCPASLRTKDPESQLIFNPIYKDNNSNTPTKTNTPKHSPSSVSVPEPTIRGGTLDGLLIYALNLLQMPIPTSHPDYLFPDVIRLTYPTFTSPDKIIERLIQIYVAYAPVEPGCQSSDWIDALAAADYLVSIAKDIHSKQLTASLILKLNRFARLLMYDNQLITNEQIHNDNQISDEPHRVLADRLLEKLPILSSKHKLTNYSNKLNNINNDSVDYISTIRNPTLNKTESNNLWSKQPLVINNSLTGQNNTNLDEINNHDSVLYSPLVNTDSKMCICEPEEDAIFHELLDIQHLEKGEAQTLGRCVEHFNQITRWAKGMLLIIAPKIVEKYSLVNLSNHQIKSASGKSLFDNLRSRHTCSLIVPNIKNKNKLNNREYDSQSDVELTNNVKSTNEDFIKSNSLIHHKSILTKKIVAVNIMLQKLCEILKHLKQLHNFSSFLALLLAIQELPECLLSKKSKQLVAGFSSYMKPPNFGEYRRDLETSALPCLPYLGLIFQQLIHLHIGNPIHLSTSPTTTLSKNDKIEHDIESIREHDDSSHQVFKPLKMITTSLNANSTDMINVWRCWKHYMVLGYFIKRKEGSVENVHHFPHNPQINRIINGFEDQFNDIALDKAKEQLIIILQRSKRSILSSK</sequence>
<dbReference type="Gene3D" id="1.20.870.10">
    <property type="entry name" value="Son of sevenless (SoS) protein Chain: S domain 1"/>
    <property type="match status" value="1"/>
</dbReference>
<dbReference type="GO" id="GO:0005085">
    <property type="term" value="F:guanyl-nucleotide exchange factor activity"/>
    <property type="evidence" value="ECO:0007669"/>
    <property type="project" value="UniProtKB-KW"/>
</dbReference>
<accession>A0A094ZRX7</accession>
<dbReference type="STRING" id="6185.A0A094ZRX7"/>
<evidence type="ECO:0000256" key="2">
    <source>
        <dbReference type="SAM" id="MobiDB-lite"/>
    </source>
</evidence>
<feature type="region of interest" description="Disordered" evidence="2">
    <location>
        <begin position="263"/>
        <end position="289"/>
    </location>
</feature>
<evidence type="ECO:0000313" key="4">
    <source>
        <dbReference type="EMBL" id="KGB35804.1"/>
    </source>
</evidence>
<dbReference type="Gene3D" id="1.10.840.10">
    <property type="entry name" value="Ras guanine-nucleotide exchange factors catalytic domain"/>
    <property type="match status" value="1"/>
</dbReference>
<reference evidence="4" key="1">
    <citation type="journal article" date="2012" name="Nat. Genet.">
        <title>Whole-genome sequence of Schistosoma haematobium.</title>
        <authorList>
            <person name="Young N.D."/>
            <person name="Jex A.R."/>
            <person name="Li B."/>
            <person name="Liu S."/>
            <person name="Yang L."/>
            <person name="Xiong Z."/>
            <person name="Li Y."/>
            <person name="Cantacessi C."/>
            <person name="Hall R.S."/>
            <person name="Xu X."/>
            <person name="Chen F."/>
            <person name="Wu X."/>
            <person name="Zerlotini A."/>
            <person name="Oliveira G."/>
            <person name="Hofmann A."/>
            <person name="Zhang G."/>
            <person name="Fang X."/>
            <person name="Kang Y."/>
            <person name="Campbell B.E."/>
            <person name="Loukas A."/>
            <person name="Ranganathan S."/>
            <person name="Rollinson D."/>
            <person name="Rinaldi G."/>
            <person name="Brindley P.J."/>
            <person name="Yang H."/>
            <person name="Wang J."/>
            <person name="Wang J."/>
            <person name="Gasser R.B."/>
        </authorList>
    </citation>
    <scope>NUCLEOTIDE SEQUENCE [LARGE SCALE GENOMIC DNA]</scope>
</reference>
<name>A0A094ZRX7_SCHHA</name>
<dbReference type="EMBL" id="KL250717">
    <property type="protein sequence ID" value="KGB35804.1"/>
    <property type="molecule type" value="Genomic_DNA"/>
</dbReference>
<feature type="domain" description="Ras-GEF" evidence="3">
    <location>
        <begin position="1083"/>
        <end position="1298"/>
    </location>
</feature>
<dbReference type="InterPro" id="IPR001895">
    <property type="entry name" value="RASGEF_cat_dom"/>
</dbReference>
<dbReference type="SUPFAM" id="SSF48366">
    <property type="entry name" value="Ras GEF"/>
    <property type="match status" value="1"/>
</dbReference>
<feature type="compositionally biased region" description="Polar residues" evidence="2">
    <location>
        <begin position="264"/>
        <end position="286"/>
    </location>
</feature>
<evidence type="ECO:0000259" key="3">
    <source>
        <dbReference type="PROSITE" id="PS50009"/>
    </source>
</evidence>
<feature type="compositionally biased region" description="Low complexity" evidence="2">
    <location>
        <begin position="755"/>
        <end position="772"/>
    </location>
</feature>
<evidence type="ECO:0000256" key="1">
    <source>
        <dbReference type="PROSITE-ProRule" id="PRU00168"/>
    </source>
</evidence>
<dbReference type="SMART" id="SM00147">
    <property type="entry name" value="RasGEF"/>
    <property type="match status" value="1"/>
</dbReference>
<dbReference type="PROSITE" id="PS50009">
    <property type="entry name" value="RASGEF_CAT"/>
    <property type="match status" value="1"/>
</dbReference>
<dbReference type="InterPro" id="IPR036964">
    <property type="entry name" value="RASGEF_cat_dom_sf"/>
</dbReference>
<dbReference type="GO" id="GO:0007264">
    <property type="term" value="P:small GTPase-mediated signal transduction"/>
    <property type="evidence" value="ECO:0007669"/>
    <property type="project" value="InterPro"/>
</dbReference>